<comment type="caution">
    <text evidence="2">The sequence shown here is derived from an EMBL/GenBank/DDBJ whole genome shotgun (WGS) entry which is preliminary data.</text>
</comment>
<gene>
    <name evidence="2" type="ORF">DFR56_103139</name>
</gene>
<reference evidence="2 3" key="1">
    <citation type="submission" date="2018-05" db="EMBL/GenBank/DDBJ databases">
        <title>Genomic Encyclopedia of Type Strains, Phase IV (KMG-IV): sequencing the most valuable type-strain genomes for metagenomic binning, comparative biology and taxonomic classification.</title>
        <authorList>
            <person name="Goeker M."/>
        </authorList>
    </citation>
    <scope>NUCLEOTIDE SEQUENCE [LARGE SCALE GENOMIC DNA]</scope>
    <source>
        <strain evidence="2 3">DSM 28556</strain>
    </source>
</reference>
<dbReference type="Proteomes" id="UP000247978">
    <property type="component" value="Unassembled WGS sequence"/>
</dbReference>
<feature type="compositionally biased region" description="Basic and acidic residues" evidence="1">
    <location>
        <begin position="52"/>
        <end position="77"/>
    </location>
</feature>
<evidence type="ECO:0000313" key="2">
    <source>
        <dbReference type="EMBL" id="PXW88634.1"/>
    </source>
</evidence>
<organism evidence="2 3">
    <name type="scientific">Pseudogracilibacillus auburnensis</name>
    <dbReference type="NCBI Taxonomy" id="1494959"/>
    <lineage>
        <taxon>Bacteria</taxon>
        <taxon>Bacillati</taxon>
        <taxon>Bacillota</taxon>
        <taxon>Bacilli</taxon>
        <taxon>Bacillales</taxon>
        <taxon>Bacillaceae</taxon>
        <taxon>Pseudogracilibacillus</taxon>
    </lineage>
</organism>
<accession>A0A2V3W616</accession>
<sequence length="105" mass="12571">MSFKSIELQVAIPRSQDAGKMQDQMMRQSQQFQDTLTQQQLREEIINRSRVNEFDNVEKKMINDEDETSKREEEQKQKKQKQKNNQDNEQKVDHPYLGTKFDYSG</sequence>
<evidence type="ECO:0000313" key="3">
    <source>
        <dbReference type="Proteomes" id="UP000247978"/>
    </source>
</evidence>
<dbReference type="RefSeq" id="WP_158525512.1">
    <property type="nucleotide sequence ID" value="NZ_JADIJL010000015.1"/>
</dbReference>
<dbReference type="AlphaFoldDB" id="A0A2V3W616"/>
<feature type="region of interest" description="Disordered" evidence="1">
    <location>
        <begin position="52"/>
        <end position="105"/>
    </location>
</feature>
<keyword evidence="3" id="KW-1185">Reference proteome</keyword>
<protein>
    <submittedName>
        <fullName evidence="2">Uncharacterized protein</fullName>
    </submittedName>
</protein>
<feature type="compositionally biased region" description="Basic and acidic residues" evidence="1">
    <location>
        <begin position="84"/>
        <end position="94"/>
    </location>
</feature>
<dbReference type="EMBL" id="QJJQ01000003">
    <property type="protein sequence ID" value="PXW88634.1"/>
    <property type="molecule type" value="Genomic_DNA"/>
</dbReference>
<evidence type="ECO:0000256" key="1">
    <source>
        <dbReference type="SAM" id="MobiDB-lite"/>
    </source>
</evidence>
<feature type="region of interest" description="Disordered" evidence="1">
    <location>
        <begin position="1"/>
        <end position="36"/>
    </location>
</feature>
<feature type="compositionally biased region" description="Low complexity" evidence="1">
    <location>
        <begin position="21"/>
        <end position="36"/>
    </location>
</feature>
<dbReference type="OrthoDB" id="2476294at2"/>
<proteinExistence type="predicted"/>
<name>A0A2V3W616_9BACI</name>